<dbReference type="InterPro" id="IPR019734">
    <property type="entry name" value="TPR_rpt"/>
</dbReference>
<keyword evidence="1" id="KW-0802">TPR repeat</keyword>
<dbReference type="InterPro" id="IPR011990">
    <property type="entry name" value="TPR-like_helical_dom_sf"/>
</dbReference>
<dbReference type="Gene3D" id="1.25.40.10">
    <property type="entry name" value="Tetratricopeptide repeat domain"/>
    <property type="match status" value="2"/>
</dbReference>
<protein>
    <submittedName>
        <fullName evidence="2">Tetratricopeptide repeat protein</fullName>
    </submittedName>
</protein>
<evidence type="ECO:0000256" key="1">
    <source>
        <dbReference type="PROSITE-ProRule" id="PRU00339"/>
    </source>
</evidence>
<comment type="caution">
    <text evidence="2">The sequence shown here is derived from an EMBL/GenBank/DDBJ whole genome shotgun (WGS) entry which is preliminary data.</text>
</comment>
<dbReference type="EMBL" id="QZJZ01000045">
    <property type="protein sequence ID" value="RJP59638.1"/>
    <property type="molecule type" value="Genomic_DNA"/>
</dbReference>
<accession>A0A3A4RBF5</accession>
<reference evidence="2 3" key="1">
    <citation type="journal article" date="2017" name="ISME J.">
        <title>Energy and carbon metabolisms in a deep terrestrial subsurface fluid microbial community.</title>
        <authorList>
            <person name="Momper L."/>
            <person name="Jungbluth S.P."/>
            <person name="Lee M.D."/>
            <person name="Amend J.P."/>
        </authorList>
    </citation>
    <scope>NUCLEOTIDE SEQUENCE [LARGE SCALE GENOMIC DNA]</scope>
    <source>
        <strain evidence="2">SURF_26</strain>
    </source>
</reference>
<feature type="repeat" description="TPR" evidence="1">
    <location>
        <begin position="75"/>
        <end position="108"/>
    </location>
</feature>
<dbReference type="Pfam" id="PF13181">
    <property type="entry name" value="TPR_8"/>
    <property type="match status" value="1"/>
</dbReference>
<proteinExistence type="predicted"/>
<dbReference type="PANTHER" id="PTHR12558:SF13">
    <property type="entry name" value="CELL DIVISION CYCLE PROTEIN 27 HOMOLOG"/>
    <property type="match status" value="1"/>
</dbReference>
<dbReference type="PANTHER" id="PTHR12558">
    <property type="entry name" value="CELL DIVISION CYCLE 16,23,27"/>
    <property type="match status" value="1"/>
</dbReference>
<evidence type="ECO:0000313" key="2">
    <source>
        <dbReference type="EMBL" id="RJP59638.1"/>
    </source>
</evidence>
<dbReference type="PROSITE" id="PS50293">
    <property type="entry name" value="TPR_REGION"/>
    <property type="match status" value="1"/>
</dbReference>
<dbReference type="InterPro" id="IPR018039">
    <property type="entry name" value="IF_conserved"/>
</dbReference>
<dbReference type="Pfam" id="PF13424">
    <property type="entry name" value="TPR_12"/>
    <property type="match status" value="1"/>
</dbReference>
<gene>
    <name evidence="2" type="ORF">C4541_05605</name>
</gene>
<dbReference type="Proteomes" id="UP000266426">
    <property type="component" value="Unassembled WGS sequence"/>
</dbReference>
<evidence type="ECO:0000313" key="3">
    <source>
        <dbReference type="Proteomes" id="UP000266426"/>
    </source>
</evidence>
<name>A0A3A4RBF5_9BACT</name>
<dbReference type="Pfam" id="PF13414">
    <property type="entry name" value="TPR_11"/>
    <property type="match status" value="1"/>
</dbReference>
<feature type="repeat" description="TPR" evidence="1">
    <location>
        <begin position="109"/>
        <end position="142"/>
    </location>
</feature>
<dbReference type="SUPFAM" id="SSF48452">
    <property type="entry name" value="TPR-like"/>
    <property type="match status" value="2"/>
</dbReference>
<organism evidence="2 3">
    <name type="scientific">Candidatus Auribacter fodinae</name>
    <dbReference type="NCBI Taxonomy" id="2093366"/>
    <lineage>
        <taxon>Bacteria</taxon>
        <taxon>Pseudomonadati</taxon>
        <taxon>Candidatus Auribacterota</taxon>
        <taxon>Candidatus Auribacteria</taxon>
        <taxon>Candidatus Auribacterales</taxon>
        <taxon>Candidatus Auribacteraceae</taxon>
        <taxon>Candidatus Auribacter</taxon>
    </lineage>
</organism>
<dbReference type="PROSITE" id="PS50005">
    <property type="entry name" value="TPR"/>
    <property type="match status" value="4"/>
</dbReference>
<dbReference type="PROSITE" id="PS00226">
    <property type="entry name" value="IF_ROD_1"/>
    <property type="match status" value="1"/>
</dbReference>
<dbReference type="SMART" id="SM00028">
    <property type="entry name" value="TPR"/>
    <property type="match status" value="7"/>
</dbReference>
<feature type="repeat" description="TPR" evidence="1">
    <location>
        <begin position="143"/>
        <end position="176"/>
    </location>
</feature>
<dbReference type="Pfam" id="PF13174">
    <property type="entry name" value="TPR_6"/>
    <property type="match status" value="1"/>
</dbReference>
<sequence>MKPIFLIPGIISCLALSVYLYPLDNDTAEPDNEPISGEFENDTRLKQALDYYLQEQNDNALALLDDIVKTNENDYRARILRGNIYSRTQQFDLAEKEYKRCISIDSSNTQAYVNLGMLYTETGKPYKALEYLREADTIRPHDAVILYLIGNVYFLLQEYDRSIPYFKEAYELNPAFSQNLIRIAEYCHIKGDFSSEITIYRQLLERKESSLLYYKLGLAAYELGDTETEIASYLKALEIEPDNKDIRYNLGLAYFESGNFNDALAQFLILTKGAEPNANAWYYRALCYINLGEAARAWEAYESLKNSDSKLADEIYESLKNE</sequence>
<feature type="repeat" description="TPR" evidence="1">
    <location>
        <begin position="210"/>
        <end position="243"/>
    </location>
</feature>
<dbReference type="AlphaFoldDB" id="A0A3A4RBF5"/>